<feature type="transmembrane region" description="Helical" evidence="1">
    <location>
        <begin position="38"/>
        <end position="58"/>
    </location>
</feature>
<evidence type="ECO:0000313" key="2">
    <source>
        <dbReference type="EMBL" id="KAF5792773.1"/>
    </source>
</evidence>
<protein>
    <submittedName>
        <fullName evidence="2">Uncharacterized protein</fullName>
    </submittedName>
</protein>
<reference evidence="2" key="1">
    <citation type="journal article" date="2017" name="Nature">
        <title>The sunflower genome provides insights into oil metabolism, flowering and Asterid evolution.</title>
        <authorList>
            <person name="Badouin H."/>
            <person name="Gouzy J."/>
            <person name="Grassa C.J."/>
            <person name="Murat F."/>
            <person name="Staton S.E."/>
            <person name="Cottret L."/>
            <person name="Lelandais-Briere C."/>
            <person name="Owens G.L."/>
            <person name="Carrere S."/>
            <person name="Mayjonade B."/>
            <person name="Legrand L."/>
            <person name="Gill N."/>
            <person name="Kane N.C."/>
            <person name="Bowers J.E."/>
            <person name="Hubner S."/>
            <person name="Bellec A."/>
            <person name="Berard A."/>
            <person name="Berges H."/>
            <person name="Blanchet N."/>
            <person name="Boniface M.C."/>
            <person name="Brunel D."/>
            <person name="Catrice O."/>
            <person name="Chaidir N."/>
            <person name="Claudel C."/>
            <person name="Donnadieu C."/>
            <person name="Faraut T."/>
            <person name="Fievet G."/>
            <person name="Helmstetter N."/>
            <person name="King M."/>
            <person name="Knapp S.J."/>
            <person name="Lai Z."/>
            <person name="Le Paslier M.C."/>
            <person name="Lippi Y."/>
            <person name="Lorenzon L."/>
            <person name="Mandel J.R."/>
            <person name="Marage G."/>
            <person name="Marchand G."/>
            <person name="Marquand E."/>
            <person name="Bret-Mestries E."/>
            <person name="Morien E."/>
            <person name="Nambeesan S."/>
            <person name="Nguyen T."/>
            <person name="Pegot-Espagnet P."/>
            <person name="Pouilly N."/>
            <person name="Raftis F."/>
            <person name="Sallet E."/>
            <person name="Schiex T."/>
            <person name="Thomas J."/>
            <person name="Vandecasteele C."/>
            <person name="Vares D."/>
            <person name="Vear F."/>
            <person name="Vautrin S."/>
            <person name="Crespi M."/>
            <person name="Mangin B."/>
            <person name="Burke J.M."/>
            <person name="Salse J."/>
            <person name="Munos S."/>
            <person name="Vincourt P."/>
            <person name="Rieseberg L.H."/>
            <person name="Langlade N.B."/>
        </authorList>
    </citation>
    <scope>NUCLEOTIDE SEQUENCE</scope>
    <source>
        <tissue evidence="2">Leaves</tissue>
    </source>
</reference>
<proteinExistence type="predicted"/>
<gene>
    <name evidence="2" type="ORF">HanXRQr2_Chr09g0409791</name>
</gene>
<dbReference type="EMBL" id="MNCJ02000324">
    <property type="protein sequence ID" value="KAF5792773.1"/>
    <property type="molecule type" value="Genomic_DNA"/>
</dbReference>
<dbReference type="Gramene" id="mRNA:HanXRQr2_Chr09g0409791">
    <property type="protein sequence ID" value="CDS:HanXRQr2_Chr09g0409791.1"/>
    <property type="gene ID" value="HanXRQr2_Chr09g0409791"/>
</dbReference>
<sequence length="74" mass="8392">MYCGKGSYGAYIIIRGHGMQSRLKFQLLGLGNKYSKLLVIWQMWVLIFKIPFVGSWGVGMGSHSGWIAGWQMNH</sequence>
<name>A0A9K3NAV9_HELAN</name>
<dbReference type="AlphaFoldDB" id="A0A9K3NAV9"/>
<accession>A0A9K3NAV9</accession>
<keyword evidence="1" id="KW-0472">Membrane</keyword>
<organism evidence="2 3">
    <name type="scientific">Helianthus annuus</name>
    <name type="common">Common sunflower</name>
    <dbReference type="NCBI Taxonomy" id="4232"/>
    <lineage>
        <taxon>Eukaryota</taxon>
        <taxon>Viridiplantae</taxon>
        <taxon>Streptophyta</taxon>
        <taxon>Embryophyta</taxon>
        <taxon>Tracheophyta</taxon>
        <taxon>Spermatophyta</taxon>
        <taxon>Magnoliopsida</taxon>
        <taxon>eudicotyledons</taxon>
        <taxon>Gunneridae</taxon>
        <taxon>Pentapetalae</taxon>
        <taxon>asterids</taxon>
        <taxon>campanulids</taxon>
        <taxon>Asterales</taxon>
        <taxon>Asteraceae</taxon>
        <taxon>Asteroideae</taxon>
        <taxon>Heliantheae alliance</taxon>
        <taxon>Heliantheae</taxon>
        <taxon>Helianthus</taxon>
    </lineage>
</organism>
<dbReference type="Proteomes" id="UP000215914">
    <property type="component" value="Unassembled WGS sequence"/>
</dbReference>
<keyword evidence="1" id="KW-0812">Transmembrane</keyword>
<keyword evidence="1" id="KW-1133">Transmembrane helix</keyword>
<evidence type="ECO:0000256" key="1">
    <source>
        <dbReference type="SAM" id="Phobius"/>
    </source>
</evidence>
<reference evidence="2" key="2">
    <citation type="submission" date="2020-06" db="EMBL/GenBank/DDBJ databases">
        <title>Helianthus annuus Genome sequencing and assembly Release 2.</title>
        <authorList>
            <person name="Gouzy J."/>
            <person name="Langlade N."/>
            <person name="Munos S."/>
        </authorList>
    </citation>
    <scope>NUCLEOTIDE SEQUENCE</scope>
    <source>
        <tissue evidence="2">Leaves</tissue>
    </source>
</reference>
<evidence type="ECO:0000313" key="3">
    <source>
        <dbReference type="Proteomes" id="UP000215914"/>
    </source>
</evidence>
<comment type="caution">
    <text evidence="2">The sequence shown here is derived from an EMBL/GenBank/DDBJ whole genome shotgun (WGS) entry which is preliminary data.</text>
</comment>
<keyword evidence="3" id="KW-1185">Reference proteome</keyword>